<evidence type="ECO:0000259" key="9">
    <source>
        <dbReference type="Pfam" id="PF00909"/>
    </source>
</evidence>
<feature type="region of interest" description="Disordered" evidence="6">
    <location>
        <begin position="373"/>
        <end position="397"/>
    </location>
</feature>
<feature type="chain" id="PRO_5043400269" evidence="8">
    <location>
        <begin position="25"/>
        <end position="446"/>
    </location>
</feature>
<dbReference type="InterPro" id="IPR029020">
    <property type="entry name" value="Ammonium/urea_transptr"/>
</dbReference>
<feature type="compositionally biased region" description="Basic and acidic residues" evidence="6">
    <location>
        <begin position="373"/>
        <end position="391"/>
    </location>
</feature>
<feature type="transmembrane region" description="Helical" evidence="7">
    <location>
        <begin position="238"/>
        <end position="259"/>
    </location>
</feature>
<comment type="caution">
    <text evidence="10">The sequence shown here is derived from an EMBL/GenBank/DDBJ whole genome shotgun (WGS) entry which is preliminary data.</text>
</comment>
<organism evidence="10 11">
    <name type="scientific">Paramuricea clavata</name>
    <name type="common">Red gorgonian</name>
    <name type="synonym">Violescent sea-whip</name>
    <dbReference type="NCBI Taxonomy" id="317549"/>
    <lineage>
        <taxon>Eukaryota</taxon>
        <taxon>Metazoa</taxon>
        <taxon>Cnidaria</taxon>
        <taxon>Anthozoa</taxon>
        <taxon>Octocorallia</taxon>
        <taxon>Malacalcyonacea</taxon>
        <taxon>Plexauridae</taxon>
        <taxon>Paramuricea</taxon>
    </lineage>
</organism>
<feature type="transmembrane region" description="Helical" evidence="7">
    <location>
        <begin position="271"/>
        <end position="288"/>
    </location>
</feature>
<comment type="similarity">
    <text evidence="2">Belongs to the ammonium transporter (TC 2.A.49) family. Rh subfamily.</text>
</comment>
<feature type="signal peptide" evidence="8">
    <location>
        <begin position="1"/>
        <end position="24"/>
    </location>
</feature>
<dbReference type="GO" id="GO:0008519">
    <property type="term" value="F:ammonium channel activity"/>
    <property type="evidence" value="ECO:0007669"/>
    <property type="project" value="InterPro"/>
</dbReference>
<dbReference type="Proteomes" id="UP001152795">
    <property type="component" value="Unassembled WGS sequence"/>
</dbReference>
<dbReference type="Pfam" id="PF00909">
    <property type="entry name" value="Ammonium_transp"/>
    <property type="match status" value="1"/>
</dbReference>
<feature type="transmembrane region" description="Helical" evidence="7">
    <location>
        <begin position="43"/>
        <end position="66"/>
    </location>
</feature>
<dbReference type="PANTHER" id="PTHR11730:SF60">
    <property type="entry name" value="RH50, ISOFORM D"/>
    <property type="match status" value="1"/>
</dbReference>
<reference evidence="10" key="1">
    <citation type="submission" date="2020-04" db="EMBL/GenBank/DDBJ databases">
        <authorList>
            <person name="Alioto T."/>
            <person name="Alioto T."/>
            <person name="Gomez Garrido J."/>
        </authorList>
    </citation>
    <scope>NUCLEOTIDE SEQUENCE</scope>
    <source>
        <strain evidence="10">A484AB</strain>
    </source>
</reference>
<gene>
    <name evidence="10" type="ORF">PACLA_8A032828</name>
</gene>
<feature type="non-terminal residue" evidence="10">
    <location>
        <position position="1"/>
    </location>
</feature>
<dbReference type="PANTHER" id="PTHR11730">
    <property type="entry name" value="AMMONIUM TRANSPORTER"/>
    <property type="match status" value="1"/>
</dbReference>
<evidence type="ECO:0000256" key="3">
    <source>
        <dbReference type="ARBA" id="ARBA00022692"/>
    </source>
</evidence>
<dbReference type="GO" id="GO:0097272">
    <property type="term" value="P:ammonium homeostasis"/>
    <property type="evidence" value="ECO:0007669"/>
    <property type="project" value="TreeGrafter"/>
</dbReference>
<feature type="transmembrane region" description="Helical" evidence="7">
    <location>
        <begin position="199"/>
        <end position="218"/>
    </location>
</feature>
<feature type="transmembrane region" description="Helical" evidence="7">
    <location>
        <begin position="294"/>
        <end position="311"/>
    </location>
</feature>
<dbReference type="AlphaFoldDB" id="A0A7D9HYA4"/>
<evidence type="ECO:0000256" key="5">
    <source>
        <dbReference type="ARBA" id="ARBA00023136"/>
    </source>
</evidence>
<feature type="transmembrane region" description="Helical" evidence="7">
    <location>
        <begin position="138"/>
        <end position="157"/>
    </location>
</feature>
<keyword evidence="5 7" id="KW-0472">Membrane</keyword>
<feature type="domain" description="Ammonium transporter AmtB-like" evidence="9">
    <location>
        <begin position="16"/>
        <end position="311"/>
    </location>
</feature>
<dbReference type="GO" id="GO:0005886">
    <property type="term" value="C:plasma membrane"/>
    <property type="evidence" value="ECO:0007669"/>
    <property type="project" value="InterPro"/>
</dbReference>
<keyword evidence="4 7" id="KW-1133">Transmembrane helix</keyword>
<evidence type="ECO:0000256" key="1">
    <source>
        <dbReference type="ARBA" id="ARBA00004141"/>
    </source>
</evidence>
<feature type="transmembrane region" description="Helical" evidence="7">
    <location>
        <begin position="111"/>
        <end position="131"/>
    </location>
</feature>
<comment type="subcellular location">
    <subcellularLocation>
        <location evidence="1">Membrane</location>
        <topology evidence="1">Multi-pass membrane protein</topology>
    </subcellularLocation>
</comment>
<evidence type="ECO:0000256" key="6">
    <source>
        <dbReference type="SAM" id="MobiDB-lite"/>
    </source>
</evidence>
<evidence type="ECO:0000313" key="10">
    <source>
        <dbReference type="EMBL" id="CAB3991936.1"/>
    </source>
</evidence>
<feature type="transmembrane region" description="Helical" evidence="7">
    <location>
        <begin position="169"/>
        <end position="187"/>
    </location>
</feature>
<accession>A0A7D9HYA4</accession>
<sequence length="446" mass="49517">MKFSVVAIVFQVILIILFATLVEYDPKQSGASTSPSQGSSINILYPMFQDVHVMIFVGFGFLMTFLKRYGYGAVGYNFFISALAIQWYIIIQGCIEHRGQSGFDIKLNMKSLITADFSAAAVLITFGAVLGKVSRLQLLIIAFIEIIMFTVNEFILLEELKVADAGGSMVIHCFGAYFGLALSFVLKRPADTDNNAKEGSVYHSDIFAMIGTVFLWMYWPSFNSALVSPAVDQQRAVINTYLSLVACCVTTFAVSALINKDRKLDMVHVQNATLAGGVAVGTLANMIIEPWGAILIGFLAAILSVVGYKYITIFGHAKGREGLHTTHRETKYALPTQRKIPIAGNAIGRNRYACQSNLICWCVSIRQRNDFRPNRENPRKPCFSRKPDSRSKQVKAAGLHDTGADVDLISIKDFKKIHEANPEIKKQIKKPKQKIYALNERTLMNL</sequence>
<dbReference type="InterPro" id="IPR002229">
    <property type="entry name" value="RhesusRHD"/>
</dbReference>
<dbReference type="EMBL" id="CACRXK020001946">
    <property type="protein sequence ID" value="CAB3991936.1"/>
    <property type="molecule type" value="Genomic_DNA"/>
</dbReference>
<name>A0A7D9HYA4_PARCT</name>
<evidence type="ECO:0000256" key="2">
    <source>
        <dbReference type="ARBA" id="ARBA00011036"/>
    </source>
</evidence>
<dbReference type="InterPro" id="IPR024041">
    <property type="entry name" value="NH4_transpt_AmtB-like_dom"/>
</dbReference>
<proteinExistence type="inferred from homology"/>
<evidence type="ECO:0000256" key="4">
    <source>
        <dbReference type="ARBA" id="ARBA00022989"/>
    </source>
</evidence>
<dbReference type="Gene3D" id="1.10.3430.10">
    <property type="entry name" value="Ammonium transporter AmtB like domains"/>
    <property type="match status" value="1"/>
</dbReference>
<dbReference type="PRINTS" id="PR00342">
    <property type="entry name" value="RHESUSRHD"/>
</dbReference>
<protein>
    <submittedName>
        <fullName evidence="10">Ammonium transporter Rh type A-like isoform X2</fullName>
    </submittedName>
</protein>
<feature type="transmembrane region" description="Helical" evidence="7">
    <location>
        <begin position="73"/>
        <end position="91"/>
    </location>
</feature>
<evidence type="ECO:0000313" key="11">
    <source>
        <dbReference type="Proteomes" id="UP001152795"/>
    </source>
</evidence>
<evidence type="ECO:0000256" key="7">
    <source>
        <dbReference type="SAM" id="Phobius"/>
    </source>
</evidence>
<dbReference type="SUPFAM" id="SSF111352">
    <property type="entry name" value="Ammonium transporter"/>
    <property type="match status" value="1"/>
</dbReference>
<keyword evidence="11" id="KW-1185">Reference proteome</keyword>
<keyword evidence="3 7" id="KW-0812">Transmembrane</keyword>
<dbReference type="OrthoDB" id="534912at2759"/>
<evidence type="ECO:0000256" key="8">
    <source>
        <dbReference type="SAM" id="SignalP"/>
    </source>
</evidence>
<keyword evidence="8" id="KW-0732">Signal</keyword>